<dbReference type="InterPro" id="IPR058245">
    <property type="entry name" value="NreC/VraR/RcsB-like_REC"/>
</dbReference>
<dbReference type="Pfam" id="PF00072">
    <property type="entry name" value="Response_reg"/>
    <property type="match status" value="1"/>
</dbReference>
<dbReference type="Gene3D" id="1.10.10.10">
    <property type="entry name" value="Winged helix-like DNA-binding domain superfamily/Winged helix DNA-binding domain"/>
    <property type="match status" value="1"/>
</dbReference>
<dbReference type="PRINTS" id="PR00038">
    <property type="entry name" value="HTHLUXR"/>
</dbReference>
<dbReference type="EMBL" id="JAULBC010000006">
    <property type="protein sequence ID" value="MEX6689517.1"/>
    <property type="molecule type" value="Genomic_DNA"/>
</dbReference>
<evidence type="ECO:0000259" key="5">
    <source>
        <dbReference type="PROSITE" id="PS50110"/>
    </source>
</evidence>
<dbReference type="CDD" id="cd17535">
    <property type="entry name" value="REC_NarL-like"/>
    <property type="match status" value="1"/>
</dbReference>
<accession>A0ABV3ZHZ8</accession>
<reference evidence="6 7" key="1">
    <citation type="submission" date="2023-07" db="EMBL/GenBank/DDBJ databases">
        <authorList>
            <person name="Lian W.-H."/>
        </authorList>
    </citation>
    <scope>NUCLEOTIDE SEQUENCE [LARGE SCALE GENOMIC DNA]</scope>
    <source>
        <strain evidence="6 7">SYSU DXS3180</strain>
    </source>
</reference>
<dbReference type="SMART" id="SM00448">
    <property type="entry name" value="REC"/>
    <property type="match status" value="1"/>
</dbReference>
<dbReference type="InterPro" id="IPR039420">
    <property type="entry name" value="WalR-like"/>
</dbReference>
<evidence type="ECO:0000313" key="7">
    <source>
        <dbReference type="Proteomes" id="UP001560573"/>
    </source>
</evidence>
<dbReference type="InterPro" id="IPR036388">
    <property type="entry name" value="WH-like_DNA-bd_sf"/>
</dbReference>
<evidence type="ECO:0000256" key="1">
    <source>
        <dbReference type="ARBA" id="ARBA00022553"/>
    </source>
</evidence>
<proteinExistence type="predicted"/>
<dbReference type="PROSITE" id="PS50110">
    <property type="entry name" value="RESPONSE_REGULATORY"/>
    <property type="match status" value="1"/>
</dbReference>
<dbReference type="PANTHER" id="PTHR43214">
    <property type="entry name" value="TWO-COMPONENT RESPONSE REGULATOR"/>
    <property type="match status" value="1"/>
</dbReference>
<dbReference type="SMART" id="SM00421">
    <property type="entry name" value="HTH_LUXR"/>
    <property type="match status" value="1"/>
</dbReference>
<feature type="domain" description="Response regulatory" evidence="5">
    <location>
        <begin position="2"/>
        <end position="118"/>
    </location>
</feature>
<dbReference type="Proteomes" id="UP001560573">
    <property type="component" value="Unassembled WGS sequence"/>
</dbReference>
<keyword evidence="1 3" id="KW-0597">Phosphoprotein</keyword>
<evidence type="ECO:0000256" key="3">
    <source>
        <dbReference type="PROSITE-ProRule" id="PRU00169"/>
    </source>
</evidence>
<evidence type="ECO:0000256" key="2">
    <source>
        <dbReference type="ARBA" id="ARBA00023125"/>
    </source>
</evidence>
<keyword evidence="7" id="KW-1185">Reference proteome</keyword>
<protein>
    <submittedName>
        <fullName evidence="6">Response regulator transcription factor</fullName>
    </submittedName>
</protein>
<name>A0ABV3ZHZ8_9BACT</name>
<dbReference type="RefSeq" id="WP_369330924.1">
    <property type="nucleotide sequence ID" value="NZ_JAULBC010000006.1"/>
</dbReference>
<gene>
    <name evidence="6" type="ORF">QTN47_18560</name>
</gene>
<dbReference type="PROSITE" id="PS50043">
    <property type="entry name" value="HTH_LUXR_2"/>
    <property type="match status" value="1"/>
</dbReference>
<dbReference type="Gene3D" id="3.40.50.2300">
    <property type="match status" value="1"/>
</dbReference>
<dbReference type="SUPFAM" id="SSF46894">
    <property type="entry name" value="C-terminal effector domain of the bipartite response regulators"/>
    <property type="match status" value="1"/>
</dbReference>
<dbReference type="PANTHER" id="PTHR43214:SF43">
    <property type="entry name" value="TWO-COMPONENT RESPONSE REGULATOR"/>
    <property type="match status" value="1"/>
</dbReference>
<dbReference type="CDD" id="cd06170">
    <property type="entry name" value="LuxR_C_like"/>
    <property type="match status" value="1"/>
</dbReference>
<dbReference type="InterPro" id="IPR016032">
    <property type="entry name" value="Sig_transdc_resp-reg_C-effctor"/>
</dbReference>
<organism evidence="6 7">
    <name type="scientific">Danxiaibacter flavus</name>
    <dbReference type="NCBI Taxonomy" id="3049108"/>
    <lineage>
        <taxon>Bacteria</taxon>
        <taxon>Pseudomonadati</taxon>
        <taxon>Bacteroidota</taxon>
        <taxon>Chitinophagia</taxon>
        <taxon>Chitinophagales</taxon>
        <taxon>Chitinophagaceae</taxon>
        <taxon>Danxiaibacter</taxon>
    </lineage>
</organism>
<dbReference type="InterPro" id="IPR011006">
    <property type="entry name" value="CheY-like_superfamily"/>
</dbReference>
<keyword evidence="2" id="KW-0238">DNA-binding</keyword>
<dbReference type="InterPro" id="IPR000792">
    <property type="entry name" value="Tscrpt_reg_LuxR_C"/>
</dbReference>
<comment type="caution">
    <text evidence="6">The sequence shown here is derived from an EMBL/GenBank/DDBJ whole genome shotgun (WGS) entry which is preliminary data.</text>
</comment>
<evidence type="ECO:0000259" key="4">
    <source>
        <dbReference type="PROSITE" id="PS50043"/>
    </source>
</evidence>
<dbReference type="SUPFAM" id="SSF52172">
    <property type="entry name" value="CheY-like"/>
    <property type="match status" value="1"/>
</dbReference>
<feature type="domain" description="HTH luxR-type" evidence="4">
    <location>
        <begin position="142"/>
        <end position="207"/>
    </location>
</feature>
<dbReference type="InterPro" id="IPR001789">
    <property type="entry name" value="Sig_transdc_resp-reg_receiver"/>
</dbReference>
<sequence length="209" mass="24064">MKVLLVDDHMIIRQSLLYILQSQFPPVLCFEARTGEECTTMLKKENFDLLILDLTLPDTDGIALTEWIMQRNPHQKILFFSTSPTEVFAKRLYQMGIMGYINKQAPISEISNALYAIIRKGEKYVNEEFKAMLTQSDEPEHDIAPLERLSKRELSIAQLLANGKSIEAIAATLNVETTTIRTHKARIFQKLEITSFPEFLQKARQYKLI</sequence>
<dbReference type="Pfam" id="PF00196">
    <property type="entry name" value="GerE"/>
    <property type="match status" value="1"/>
</dbReference>
<feature type="modified residue" description="4-aspartylphosphate" evidence="3">
    <location>
        <position position="53"/>
    </location>
</feature>
<evidence type="ECO:0000313" key="6">
    <source>
        <dbReference type="EMBL" id="MEX6689517.1"/>
    </source>
</evidence>